<dbReference type="InterPro" id="IPR016024">
    <property type="entry name" value="ARM-type_fold"/>
</dbReference>
<evidence type="ECO:0000256" key="3">
    <source>
        <dbReference type="ARBA" id="ARBA00022490"/>
    </source>
</evidence>
<keyword evidence="4" id="KW-0677">Repeat</keyword>
<dbReference type="GO" id="GO:0034657">
    <property type="term" value="C:GID complex"/>
    <property type="evidence" value="ECO:0007669"/>
    <property type="project" value="TreeGrafter"/>
</dbReference>
<proteinExistence type="predicted"/>
<name>A0A1E4TEC5_9ASCO</name>
<dbReference type="InterPro" id="IPR038739">
    <property type="entry name" value="ARMC8/Vid28"/>
</dbReference>
<dbReference type="AlphaFoldDB" id="A0A1E4TEC5"/>
<dbReference type="SUPFAM" id="SSF48371">
    <property type="entry name" value="ARM repeat"/>
    <property type="match status" value="2"/>
</dbReference>
<dbReference type="OrthoDB" id="5559898at2759"/>
<accession>A0A1E4TEC5</accession>
<evidence type="ECO:0000313" key="7">
    <source>
        <dbReference type="Proteomes" id="UP000095023"/>
    </source>
</evidence>
<organism evidence="6 7">
    <name type="scientific">Tortispora caseinolytica NRRL Y-17796</name>
    <dbReference type="NCBI Taxonomy" id="767744"/>
    <lineage>
        <taxon>Eukaryota</taxon>
        <taxon>Fungi</taxon>
        <taxon>Dikarya</taxon>
        <taxon>Ascomycota</taxon>
        <taxon>Saccharomycotina</taxon>
        <taxon>Trigonopsidomycetes</taxon>
        <taxon>Trigonopsidales</taxon>
        <taxon>Trigonopsidaceae</taxon>
        <taxon>Tortispora</taxon>
    </lineage>
</organism>
<evidence type="ECO:0000256" key="1">
    <source>
        <dbReference type="ARBA" id="ARBA00004123"/>
    </source>
</evidence>
<gene>
    <name evidence="6" type="ORF">CANCADRAFT_101212</name>
</gene>
<comment type="subcellular location">
    <subcellularLocation>
        <location evidence="2">Cytoplasm</location>
    </subcellularLocation>
    <subcellularLocation>
        <location evidence="1">Nucleus</location>
    </subcellularLocation>
</comment>
<dbReference type="InterPro" id="IPR011989">
    <property type="entry name" value="ARM-like"/>
</dbReference>
<dbReference type="GO" id="GO:0005634">
    <property type="term" value="C:nucleus"/>
    <property type="evidence" value="ECO:0007669"/>
    <property type="project" value="UniProtKB-SubCell"/>
</dbReference>
<dbReference type="GO" id="GO:0043161">
    <property type="term" value="P:proteasome-mediated ubiquitin-dependent protein catabolic process"/>
    <property type="evidence" value="ECO:0007669"/>
    <property type="project" value="TreeGrafter"/>
</dbReference>
<dbReference type="GO" id="GO:0005737">
    <property type="term" value="C:cytoplasm"/>
    <property type="evidence" value="ECO:0007669"/>
    <property type="project" value="UniProtKB-SubCell"/>
</dbReference>
<dbReference type="Gene3D" id="1.25.10.10">
    <property type="entry name" value="Leucine-rich Repeat Variant"/>
    <property type="match status" value="3"/>
</dbReference>
<evidence type="ECO:0000313" key="6">
    <source>
        <dbReference type="EMBL" id="ODV90106.1"/>
    </source>
</evidence>
<dbReference type="PANTHER" id="PTHR15651">
    <property type="entry name" value="ARMADILLO REPEAT-CONTAINING PROTEIN 8"/>
    <property type="match status" value="1"/>
</dbReference>
<evidence type="ECO:0000256" key="5">
    <source>
        <dbReference type="ARBA" id="ARBA00023242"/>
    </source>
</evidence>
<dbReference type="Proteomes" id="UP000095023">
    <property type="component" value="Unassembled WGS sequence"/>
</dbReference>
<keyword evidence="7" id="KW-1185">Reference proteome</keyword>
<reference evidence="7" key="1">
    <citation type="submission" date="2016-02" db="EMBL/GenBank/DDBJ databases">
        <title>Comparative genomics of biotechnologically important yeasts.</title>
        <authorList>
            <consortium name="DOE Joint Genome Institute"/>
            <person name="Riley R."/>
            <person name="Haridas S."/>
            <person name="Wolfe K.H."/>
            <person name="Lopes M.R."/>
            <person name="Hittinger C.T."/>
            <person name="Goker M."/>
            <person name="Salamov A."/>
            <person name="Wisecaver J."/>
            <person name="Long T.M."/>
            <person name="Aerts A.L."/>
            <person name="Barry K."/>
            <person name="Choi C."/>
            <person name="Clum A."/>
            <person name="Coughlan A.Y."/>
            <person name="Deshpande S."/>
            <person name="Douglass A.P."/>
            <person name="Hanson S.J."/>
            <person name="Klenk H.-P."/>
            <person name="Labutti K."/>
            <person name="Lapidus A."/>
            <person name="Lindquist E."/>
            <person name="Lipzen A."/>
            <person name="Meier-Kolthoff J.P."/>
            <person name="Ohm R.A."/>
            <person name="Otillar R.P."/>
            <person name="Pangilinan J."/>
            <person name="Peng Y."/>
            <person name="Rokas A."/>
            <person name="Rosa C.A."/>
            <person name="Scheuner C."/>
            <person name="Sibirny A.A."/>
            <person name="Slot J.C."/>
            <person name="Stielow J.B."/>
            <person name="Sun H."/>
            <person name="Kurtzman C.P."/>
            <person name="Blackwell M."/>
            <person name="Jeffries T.W."/>
            <person name="Grigoriev I.V."/>
        </authorList>
    </citation>
    <scope>NUCLEOTIDE SEQUENCE [LARGE SCALE GENOMIC DNA]</scope>
    <source>
        <strain evidence="7">NRRL Y-17796</strain>
    </source>
</reference>
<keyword evidence="3" id="KW-0963">Cytoplasm</keyword>
<dbReference type="PANTHER" id="PTHR15651:SF7">
    <property type="entry name" value="ARMADILLO REPEAT-CONTAINING PROTEIN 8"/>
    <property type="match status" value="1"/>
</dbReference>
<sequence>MVPDMFSQVSETTPQQTLQALKTLKYSIIGNDVKKQAISSDQKTLELLLSYLDHSSADFSYDICEQASVILASLSAGSVKSRTLFTVCDSNAYLVVLTCLEFICTKVKTSEFNVDKYSQLILSLLRSIQAYLGDQIALVVLLRPRVVACLAVLLDPSYHIPSQIILRSCELLSGLCVDISSLSQAGFVAKSLISQIVARGTKSTRTELQTNVLGACLKSLADIIPPRTGSAFSWLPNSRSISQLTASALAPDQQSGRSILEIVPLCCTLTSDLDHSVKLYANCLLVKLCQDSYALSDVSGAMITVAPPTPRFHPEQSFTDIRHLVAAAAAAAASETEMGISVSADSSISRIKFKRSEILSRALPVLIDSLSTSPADPTALHCLAILCREGGEINERAYEANLISTCGSIIEANIPAFVTKSESESREKCKLLSCAFNAVAALCSCTDSYRIKASNELMFEHALSVLTVAKNNSSRNPDIIDAESDVIIAALQMLRVLSRCTSLLRTEIVNFNVLTPLIELMRIREDVLPQTADIASFMERGIYGCEPVSSDAAFDLQPSDMESCSDPSELVGKMTHAAVLKETAAISAVLCNLSLDMCPLRSDISTGPILGYVIRGTWSSYTPLRLNSIWILKHLLYDSEYALKKSVLLELVPEHVLKLCNDPVLDIQEQALNLIRNFVCRGKEEVDFLYTQIGADRLLDIVCSKLLALIEVEGLEIDLERIADIDDDVSMDDCTRMVDQERGGDYARVVSDTAVAATYICVHILATGLEHRDKIAHNLRLMKMVHALLKSNYEEVRRACLWLIINLTWIESHTDNDYIQKCVDITDSIARLGLRARLEECMHDTQLDVRERAKTALFQLDTIFDISKDTDARVQGATDAMQGQE</sequence>
<evidence type="ECO:0000256" key="2">
    <source>
        <dbReference type="ARBA" id="ARBA00004496"/>
    </source>
</evidence>
<protein>
    <recommendedName>
        <fullName evidence="8">Armadillo repeat-containing protein 8</fullName>
    </recommendedName>
</protein>
<dbReference type="EMBL" id="KV453842">
    <property type="protein sequence ID" value="ODV90106.1"/>
    <property type="molecule type" value="Genomic_DNA"/>
</dbReference>
<evidence type="ECO:0008006" key="8">
    <source>
        <dbReference type="Google" id="ProtNLM"/>
    </source>
</evidence>
<keyword evidence="5" id="KW-0539">Nucleus</keyword>
<evidence type="ECO:0000256" key="4">
    <source>
        <dbReference type="ARBA" id="ARBA00022737"/>
    </source>
</evidence>